<keyword evidence="3" id="KW-0677">Repeat</keyword>
<dbReference type="AlphaFoldDB" id="A0A4R0IN79"/>
<gene>
    <name evidence="5" type="ORF">E0H50_14530</name>
</gene>
<keyword evidence="6" id="KW-1185">Reference proteome</keyword>
<dbReference type="SUPFAM" id="SSF48452">
    <property type="entry name" value="TPR-like"/>
    <property type="match status" value="1"/>
</dbReference>
<name>A0A4R0IN79_9ACTN</name>
<dbReference type="Proteomes" id="UP000292695">
    <property type="component" value="Unassembled WGS sequence"/>
</dbReference>
<dbReference type="Pfam" id="PF13374">
    <property type="entry name" value="TPR_10"/>
    <property type="match status" value="1"/>
</dbReference>
<dbReference type="PANTHER" id="PTHR45783:SF3">
    <property type="entry name" value="KINESIN LIGHT CHAIN"/>
    <property type="match status" value="1"/>
</dbReference>
<evidence type="ECO:0000256" key="4">
    <source>
        <dbReference type="ARBA" id="ARBA00022803"/>
    </source>
</evidence>
<organism evidence="5 6">
    <name type="scientific">Kribbella sindirgiensis</name>
    <dbReference type="NCBI Taxonomy" id="1124744"/>
    <lineage>
        <taxon>Bacteria</taxon>
        <taxon>Bacillati</taxon>
        <taxon>Actinomycetota</taxon>
        <taxon>Actinomycetes</taxon>
        <taxon>Propionibacteriales</taxon>
        <taxon>Kribbellaceae</taxon>
        <taxon>Kribbella</taxon>
    </lineage>
</organism>
<keyword evidence="2" id="KW-0963">Cytoplasm</keyword>
<evidence type="ECO:0000313" key="5">
    <source>
        <dbReference type="EMBL" id="TCC35081.1"/>
    </source>
</evidence>
<dbReference type="InterPro" id="IPR011990">
    <property type="entry name" value="TPR-like_helical_dom_sf"/>
</dbReference>
<dbReference type="EMBL" id="SJKA01000004">
    <property type="protein sequence ID" value="TCC35081.1"/>
    <property type="molecule type" value="Genomic_DNA"/>
</dbReference>
<dbReference type="OrthoDB" id="3885120at2"/>
<dbReference type="GO" id="GO:0019894">
    <property type="term" value="F:kinesin binding"/>
    <property type="evidence" value="ECO:0007669"/>
    <property type="project" value="TreeGrafter"/>
</dbReference>
<comment type="subcellular location">
    <subcellularLocation>
        <location evidence="1">Cytoplasm</location>
    </subcellularLocation>
</comment>
<dbReference type="GO" id="GO:0005737">
    <property type="term" value="C:cytoplasm"/>
    <property type="evidence" value="ECO:0007669"/>
    <property type="project" value="UniProtKB-SubCell"/>
</dbReference>
<sequence>MRMILTAPEAPAREFRSALRLLRADAPAEIIMTPLSWPRWSVLLPHVLAVTGLPEVDDVPLPRSGAEEMSWLLDRAATYLAEHGRAEEAKPLLERALLIDEATYGSDHPTVGVGLSNLARVLKILGDADGARVLLERALAIHEATYGSDHPAVAIDLGNLAEVVWELGDVTGARRLLERALAIHEATYGSDHRQSLALRQLLAEWVDQ</sequence>
<dbReference type="Gene3D" id="1.25.40.10">
    <property type="entry name" value="Tetratricopeptide repeat domain"/>
    <property type="match status" value="1"/>
</dbReference>
<protein>
    <submittedName>
        <fullName evidence="5">Tetratricopeptide repeat protein</fullName>
    </submittedName>
</protein>
<evidence type="ECO:0000256" key="2">
    <source>
        <dbReference type="ARBA" id="ARBA00022490"/>
    </source>
</evidence>
<evidence type="ECO:0000256" key="1">
    <source>
        <dbReference type="ARBA" id="ARBA00004496"/>
    </source>
</evidence>
<evidence type="ECO:0000313" key="6">
    <source>
        <dbReference type="Proteomes" id="UP000292695"/>
    </source>
</evidence>
<dbReference type="Pfam" id="PF13424">
    <property type="entry name" value="TPR_12"/>
    <property type="match status" value="1"/>
</dbReference>
<evidence type="ECO:0000256" key="3">
    <source>
        <dbReference type="ARBA" id="ARBA00022737"/>
    </source>
</evidence>
<proteinExistence type="predicted"/>
<reference evidence="5 6" key="1">
    <citation type="submission" date="2019-02" db="EMBL/GenBank/DDBJ databases">
        <title>Kribbella capetownensis sp. nov. and Kribbella speibonae sp. nov., isolated from soil.</title>
        <authorList>
            <person name="Curtis S.M."/>
            <person name="Norton I."/>
            <person name="Everest G.J."/>
            <person name="Meyers P.R."/>
        </authorList>
    </citation>
    <scope>NUCLEOTIDE SEQUENCE [LARGE SCALE GENOMIC DNA]</scope>
    <source>
        <strain evidence="5 6">DSM 27082</strain>
    </source>
</reference>
<comment type="caution">
    <text evidence="5">The sequence shown here is derived from an EMBL/GenBank/DDBJ whole genome shotgun (WGS) entry which is preliminary data.</text>
</comment>
<dbReference type="InterPro" id="IPR002151">
    <property type="entry name" value="Kinesin_light"/>
</dbReference>
<keyword evidence="4" id="KW-0802">TPR repeat</keyword>
<dbReference type="GO" id="GO:0007018">
    <property type="term" value="P:microtubule-based movement"/>
    <property type="evidence" value="ECO:0007669"/>
    <property type="project" value="TreeGrafter"/>
</dbReference>
<dbReference type="PANTHER" id="PTHR45783">
    <property type="entry name" value="KINESIN LIGHT CHAIN"/>
    <property type="match status" value="1"/>
</dbReference>
<accession>A0A4R0IN79</accession>
<dbReference type="GO" id="GO:0005871">
    <property type="term" value="C:kinesin complex"/>
    <property type="evidence" value="ECO:0007669"/>
    <property type="project" value="InterPro"/>
</dbReference>